<protein>
    <recommendedName>
        <fullName evidence="8">Galactose oxidase</fullName>
    </recommendedName>
</protein>
<reference evidence="6" key="1">
    <citation type="submission" date="2022-03" db="EMBL/GenBank/DDBJ databases">
        <title>Draft genome sequence of Aduncisulcus paluster, a free-living microaerophilic Fornicata.</title>
        <authorList>
            <person name="Yuyama I."/>
            <person name="Kume K."/>
            <person name="Tamura T."/>
            <person name="Inagaki Y."/>
            <person name="Hashimoto T."/>
        </authorList>
    </citation>
    <scope>NUCLEOTIDE SEQUENCE</scope>
    <source>
        <strain evidence="6">NY0171</strain>
    </source>
</reference>
<keyword evidence="7" id="KW-1185">Reference proteome</keyword>
<proteinExistence type="predicted"/>
<dbReference type="InterPro" id="IPR015915">
    <property type="entry name" value="Kelch-typ_b-propeller"/>
</dbReference>
<dbReference type="PANTHER" id="PTHR46093">
    <property type="entry name" value="ACYL-COA-BINDING DOMAIN-CONTAINING PROTEIN 5"/>
    <property type="match status" value="1"/>
</dbReference>
<name>A0ABQ5KUL9_9EUKA</name>
<evidence type="ECO:0000313" key="6">
    <source>
        <dbReference type="EMBL" id="GKT36146.1"/>
    </source>
</evidence>
<evidence type="ECO:0000256" key="2">
    <source>
        <dbReference type="ARBA" id="ARBA00022737"/>
    </source>
</evidence>
<keyword evidence="2" id="KW-0677">Repeat</keyword>
<organism evidence="6 7">
    <name type="scientific">Aduncisulcus paluster</name>
    <dbReference type="NCBI Taxonomy" id="2918883"/>
    <lineage>
        <taxon>Eukaryota</taxon>
        <taxon>Metamonada</taxon>
        <taxon>Carpediemonas-like organisms</taxon>
        <taxon>Aduncisulcus</taxon>
    </lineage>
</organism>
<feature type="region of interest" description="Disordered" evidence="3">
    <location>
        <begin position="143"/>
        <end position="176"/>
    </location>
</feature>
<comment type="caution">
    <text evidence="6">The sequence shown here is derived from an EMBL/GenBank/DDBJ whole genome shotgun (WGS) entry which is preliminary data.</text>
</comment>
<evidence type="ECO:0000256" key="5">
    <source>
        <dbReference type="SAM" id="SignalP"/>
    </source>
</evidence>
<feature type="transmembrane region" description="Helical" evidence="4">
    <location>
        <begin position="503"/>
        <end position="523"/>
    </location>
</feature>
<dbReference type="Pfam" id="PF24681">
    <property type="entry name" value="Kelch_KLHDC2_KLHL20_DRC7"/>
    <property type="match status" value="1"/>
</dbReference>
<dbReference type="Proteomes" id="UP001057375">
    <property type="component" value="Unassembled WGS sequence"/>
</dbReference>
<evidence type="ECO:0000256" key="3">
    <source>
        <dbReference type="SAM" id="MobiDB-lite"/>
    </source>
</evidence>
<sequence>MIFLNLFFIFVFCLISFALSGSWERFSSPSYVPHARHSSFFAHVEDYATNDTFLGDFFIFGGRESSWGSFLSDVIFYRIDEDKWVDCILSDDSDGPSDRYHGSTGFFGSSIVLFGGSIYNDDDTKTSYDETWILHLDSSINDNDDAENSSDDADSDNETANTVSSDDTDSNSDETTTSKSYIWNLLDVGESDRPSARAGAGNVVIGDNMYIYGGRNSNDVSNASSAEDSQYLNDMWKYNVVSNSWEEIDLDLTTQVTPGYRYGHLMFSTSFKSENNQKNIILFGGRRYYSVSEEKKGIFFNDVYLFNTTSETWECLFENVISTNVWREYDAPMPRYLSHGGIISSGNKDYMVMFGGKYWDSVNGHIDFDDLWVFSVEDSEWKIRQKGTIQEIFDSMSTSQVVSSIFEGDDHDYVTTESIDVKSLENLELVILNEIDEIKESLVLSTNSQESPSARYGAAFYTKDNYMYLFGGVHGHAEDEITVYNDFWRTDMNNYMSTMTTPILIMLIGLFAVLTGIILVIICTTRKLKSKMEYSRMWEPLALSSPN</sequence>
<feature type="chain" id="PRO_5047087200" description="Galactose oxidase" evidence="5">
    <location>
        <begin position="21"/>
        <end position="547"/>
    </location>
</feature>
<keyword evidence="4" id="KW-1133">Transmembrane helix</keyword>
<keyword evidence="5" id="KW-0732">Signal</keyword>
<keyword evidence="1" id="KW-0880">Kelch repeat</keyword>
<dbReference type="EMBL" id="BQXS01011151">
    <property type="protein sequence ID" value="GKT36146.1"/>
    <property type="molecule type" value="Genomic_DNA"/>
</dbReference>
<dbReference type="SUPFAM" id="SSF117281">
    <property type="entry name" value="Kelch motif"/>
    <property type="match status" value="2"/>
</dbReference>
<gene>
    <name evidence="6" type="ORF">ADUPG1_009166</name>
</gene>
<evidence type="ECO:0008006" key="8">
    <source>
        <dbReference type="Google" id="ProtNLM"/>
    </source>
</evidence>
<keyword evidence="4" id="KW-0812">Transmembrane</keyword>
<evidence type="ECO:0000256" key="4">
    <source>
        <dbReference type="SAM" id="Phobius"/>
    </source>
</evidence>
<keyword evidence="4" id="KW-0472">Membrane</keyword>
<feature type="signal peptide" evidence="5">
    <location>
        <begin position="1"/>
        <end position="20"/>
    </location>
</feature>
<dbReference type="Gene3D" id="2.120.10.80">
    <property type="entry name" value="Kelch-type beta propeller"/>
    <property type="match status" value="2"/>
</dbReference>
<accession>A0ABQ5KUL9</accession>
<evidence type="ECO:0000313" key="7">
    <source>
        <dbReference type="Proteomes" id="UP001057375"/>
    </source>
</evidence>
<feature type="compositionally biased region" description="Acidic residues" evidence="3">
    <location>
        <begin position="143"/>
        <end position="157"/>
    </location>
</feature>
<evidence type="ECO:0000256" key="1">
    <source>
        <dbReference type="ARBA" id="ARBA00022441"/>
    </source>
</evidence>
<dbReference type="PANTHER" id="PTHR46093:SF18">
    <property type="entry name" value="FIBRONECTIN TYPE-III DOMAIN-CONTAINING PROTEIN"/>
    <property type="match status" value="1"/>
</dbReference>